<keyword evidence="5" id="KW-0830">Ubiquinone</keyword>
<dbReference type="HAMAP" id="MF_01350">
    <property type="entry name" value="NDH1_NuoH"/>
    <property type="match status" value="1"/>
</dbReference>
<keyword evidence="2 5" id="KW-0812">Transmembrane</keyword>
<evidence type="ECO:0000256" key="6">
    <source>
        <dbReference type="RuleBase" id="RU000471"/>
    </source>
</evidence>
<reference evidence="8" key="1">
    <citation type="submission" date="2017-11" db="EMBL/GenBank/DDBJ databases">
        <title>Complete Genome Sequence of Kyrpidia sp. Strain EA-1, a thermophilic, hydrogen-oxidizing Bacterium, isolated from the Azores.</title>
        <authorList>
            <person name="Reiner J.E."/>
            <person name="Lapp C.J."/>
            <person name="Bunk B."/>
            <person name="Gescher J."/>
        </authorList>
    </citation>
    <scope>NUCLEOTIDE SEQUENCE [LARGE SCALE GENOMIC DNA]</scope>
    <source>
        <strain evidence="8">EA-1</strain>
    </source>
</reference>
<dbReference type="InterPro" id="IPR018086">
    <property type="entry name" value="NADH_UbQ_OxRdtase_su1_CS"/>
</dbReference>
<comment type="subunit">
    <text evidence="5">NDH-1 is composed of 14 different subunits. Subunits NuoA, H, J, K, L, M, N constitute the membrane sector of the complex.</text>
</comment>
<organism evidence="7 8">
    <name type="scientific">Kyrpidia spormannii</name>
    <dbReference type="NCBI Taxonomy" id="2055160"/>
    <lineage>
        <taxon>Bacteria</taxon>
        <taxon>Bacillati</taxon>
        <taxon>Bacillota</taxon>
        <taxon>Bacilli</taxon>
        <taxon>Bacillales</taxon>
        <taxon>Alicyclobacillaceae</taxon>
        <taxon>Kyrpidia</taxon>
    </lineage>
</organism>
<keyword evidence="3 5" id="KW-1133">Transmembrane helix</keyword>
<comment type="catalytic activity">
    <reaction evidence="5">
        <text>a quinone + NADH + 5 H(+)(in) = a quinol + NAD(+) + 4 H(+)(out)</text>
        <dbReference type="Rhea" id="RHEA:57888"/>
        <dbReference type="ChEBI" id="CHEBI:15378"/>
        <dbReference type="ChEBI" id="CHEBI:24646"/>
        <dbReference type="ChEBI" id="CHEBI:57540"/>
        <dbReference type="ChEBI" id="CHEBI:57945"/>
        <dbReference type="ChEBI" id="CHEBI:132124"/>
    </reaction>
</comment>
<comment type="function">
    <text evidence="5">NDH-1 shuttles electrons from NADH, via FMN and iron-sulfur (Fe-S) centers, to quinones in the respiratory chain. The immediate electron acceptor for the enzyme in this species is believed to be ubiquinone. Couples the redox reaction to proton translocation (for every two electrons transferred, four hydrogen ions are translocated across the cytoplasmic membrane), and thus conserves the redox energy in a proton gradient. This subunit may bind ubiquinone.</text>
</comment>
<feature type="transmembrane region" description="Helical" evidence="5">
    <location>
        <begin position="14"/>
        <end position="37"/>
    </location>
</feature>
<dbReference type="OrthoDB" id="9803734at2"/>
<keyword evidence="5 6" id="KW-0520">NAD</keyword>
<keyword evidence="5" id="KW-1003">Cell membrane</keyword>
<evidence type="ECO:0000313" key="8">
    <source>
        <dbReference type="Proteomes" id="UP000231932"/>
    </source>
</evidence>
<name>A0A2K8N9F8_9BACL</name>
<dbReference type="GO" id="GO:0048038">
    <property type="term" value="F:quinone binding"/>
    <property type="evidence" value="ECO:0007669"/>
    <property type="project" value="UniProtKB-KW"/>
</dbReference>
<protein>
    <recommendedName>
        <fullName evidence="5">NADH-quinone oxidoreductase subunit H</fullName>
        <ecNumber evidence="5">7.1.1.-</ecNumber>
    </recommendedName>
    <alternativeName>
        <fullName evidence="5">NADH dehydrogenase I subunit H</fullName>
    </alternativeName>
    <alternativeName>
        <fullName evidence="5">NDH-1 subunit H</fullName>
    </alternativeName>
</protein>
<dbReference type="RefSeq" id="WP_100668720.1">
    <property type="nucleotide sequence ID" value="NZ_CP024955.1"/>
</dbReference>
<dbReference type="GO" id="GO:0003954">
    <property type="term" value="F:NADH dehydrogenase activity"/>
    <property type="evidence" value="ECO:0007669"/>
    <property type="project" value="TreeGrafter"/>
</dbReference>
<comment type="subcellular location">
    <subcellularLocation>
        <location evidence="5 6">Cell membrane</location>
        <topology evidence="5 6">Multi-pass membrane protein</topology>
    </subcellularLocation>
    <subcellularLocation>
        <location evidence="1">Membrane</location>
        <topology evidence="1">Multi-pass membrane protein</topology>
    </subcellularLocation>
</comment>
<dbReference type="AlphaFoldDB" id="A0A2K8N9F8"/>
<dbReference type="Proteomes" id="UP000231932">
    <property type="component" value="Chromosome"/>
</dbReference>
<feature type="transmembrane region" description="Helical" evidence="5">
    <location>
        <begin position="119"/>
        <end position="140"/>
    </location>
</feature>
<dbReference type="GO" id="GO:0005886">
    <property type="term" value="C:plasma membrane"/>
    <property type="evidence" value="ECO:0007669"/>
    <property type="project" value="UniProtKB-SubCell"/>
</dbReference>
<dbReference type="GO" id="GO:0019867">
    <property type="term" value="C:outer membrane"/>
    <property type="evidence" value="ECO:0007669"/>
    <property type="project" value="InterPro"/>
</dbReference>
<evidence type="ECO:0000256" key="3">
    <source>
        <dbReference type="ARBA" id="ARBA00022989"/>
    </source>
</evidence>
<keyword evidence="5" id="KW-1278">Translocase</keyword>
<feature type="transmembrane region" description="Helical" evidence="5">
    <location>
        <begin position="246"/>
        <end position="265"/>
    </location>
</feature>
<keyword evidence="5" id="KW-0874">Quinone</keyword>
<evidence type="ECO:0000256" key="2">
    <source>
        <dbReference type="ARBA" id="ARBA00022692"/>
    </source>
</evidence>
<evidence type="ECO:0000313" key="7">
    <source>
        <dbReference type="EMBL" id="ATY85969.1"/>
    </source>
</evidence>
<evidence type="ECO:0000256" key="4">
    <source>
        <dbReference type="ARBA" id="ARBA00023136"/>
    </source>
</evidence>
<dbReference type="GO" id="GO:0009060">
    <property type="term" value="P:aerobic respiration"/>
    <property type="evidence" value="ECO:0007669"/>
    <property type="project" value="TreeGrafter"/>
</dbReference>
<dbReference type="Pfam" id="PF00146">
    <property type="entry name" value="NADHdh"/>
    <property type="match status" value="1"/>
</dbReference>
<dbReference type="NCBIfam" id="NF004741">
    <property type="entry name" value="PRK06076.1-2"/>
    <property type="match status" value="1"/>
</dbReference>
<sequence>MREWLHAPPTWETWLGYIVASLLLLGFGLFFVTYSIYVQRKLLGWMQSRVGPNRVGPWGLLQTVADTIKLLVKENVQLNKADRVLFFIAPIIAFAPAFVVLAVIPYTSSLVFSDFNVGLLLYFGIAGLSTLGVITGGWASNNKWSLIGAMRAAAMMISYEIPLVLAVLGVVLLSGSLNLSHIVDAQAQSHWFILPQILGFVIFFIASLAELNRTPFDFSEAESELIAGYQVEYSGFRFAFFMLGEYLYLFAMGSLTAVLYFGGWLPPHPALAFVPGIVWFLLKALFFAFVPFWLQATLPRMRIDLLMTMSWKVLLPLSLVNLALTVGLKTIWVA</sequence>
<keyword evidence="8" id="KW-1185">Reference proteome</keyword>
<accession>A0A2K8N9F8</accession>
<dbReference type="EMBL" id="CP024955">
    <property type="protein sequence ID" value="ATY85969.1"/>
    <property type="molecule type" value="Genomic_DNA"/>
</dbReference>
<gene>
    <name evidence="5" type="primary">nuoH</name>
    <name evidence="7" type="ORF">CVV65_14410</name>
</gene>
<proteinExistence type="inferred from homology"/>
<feature type="transmembrane region" description="Helical" evidence="5">
    <location>
        <begin position="189"/>
        <end position="209"/>
    </location>
</feature>
<dbReference type="PANTHER" id="PTHR11432:SF3">
    <property type="entry name" value="NADH-UBIQUINONE OXIDOREDUCTASE CHAIN 1"/>
    <property type="match status" value="1"/>
</dbReference>
<feature type="transmembrane region" description="Helical" evidence="5">
    <location>
        <begin position="84"/>
        <end position="107"/>
    </location>
</feature>
<evidence type="ECO:0000256" key="5">
    <source>
        <dbReference type="HAMAP-Rule" id="MF_01350"/>
    </source>
</evidence>
<dbReference type="PROSITE" id="PS00668">
    <property type="entry name" value="COMPLEX1_ND1_2"/>
    <property type="match status" value="1"/>
</dbReference>
<dbReference type="EC" id="7.1.1.-" evidence="5"/>
<dbReference type="InterPro" id="IPR001694">
    <property type="entry name" value="NADH_UbQ_OxRdtase_su1/FPO"/>
</dbReference>
<dbReference type="PANTHER" id="PTHR11432">
    <property type="entry name" value="NADH DEHYDROGENASE SUBUNIT 1"/>
    <property type="match status" value="1"/>
</dbReference>
<dbReference type="KEGG" id="kyr:CVV65_14410"/>
<feature type="transmembrane region" description="Helical" evidence="5">
    <location>
        <begin position="271"/>
        <end position="294"/>
    </location>
</feature>
<keyword evidence="4 5" id="KW-0472">Membrane</keyword>
<evidence type="ECO:0000256" key="1">
    <source>
        <dbReference type="ARBA" id="ARBA00004141"/>
    </source>
</evidence>
<comment type="similarity">
    <text evidence="5 6">Belongs to the complex I subunit 1 family.</text>
</comment>
<feature type="transmembrane region" description="Helical" evidence="5">
    <location>
        <begin position="161"/>
        <end position="183"/>
    </location>
</feature>
<dbReference type="GO" id="GO:0016655">
    <property type="term" value="F:oxidoreductase activity, acting on NAD(P)H, quinone or similar compound as acceptor"/>
    <property type="evidence" value="ECO:0007669"/>
    <property type="project" value="UniProtKB-UniRule"/>
</dbReference>
<feature type="transmembrane region" description="Helical" evidence="5">
    <location>
        <begin position="314"/>
        <end position="332"/>
    </location>
</feature>